<comment type="caution">
    <text evidence="1">The sequence shown here is derived from an EMBL/GenBank/DDBJ whole genome shotgun (WGS) entry which is preliminary data.</text>
</comment>
<evidence type="ECO:0000313" key="1">
    <source>
        <dbReference type="EMBL" id="GIN62512.1"/>
    </source>
</evidence>
<keyword evidence="2" id="KW-1185">Reference proteome</keyword>
<proteinExistence type="predicted"/>
<dbReference type="Proteomes" id="UP000682111">
    <property type="component" value="Unassembled WGS sequence"/>
</dbReference>
<dbReference type="AlphaFoldDB" id="A0A920BUP2"/>
<gene>
    <name evidence="1" type="ORF">J27TS8_25050</name>
</gene>
<accession>A0A920BUP2</accession>
<name>A0A920BUP2_9BACI</name>
<dbReference type="EMBL" id="BORC01000004">
    <property type="protein sequence ID" value="GIN62512.1"/>
    <property type="molecule type" value="Genomic_DNA"/>
</dbReference>
<protein>
    <submittedName>
        <fullName evidence="1">Uncharacterized protein</fullName>
    </submittedName>
</protein>
<sequence>MGRIATDWKLNEKILVDLKAGVKWAEIREKHGVDNPYINSVQGIYQAEINRHNGHETGVVHLYKGNRVDDEKPSPVKKFNINDLSDEELERMGLMKYKKNG</sequence>
<dbReference type="RefSeq" id="WP_212933803.1">
    <property type="nucleotide sequence ID" value="NZ_BORC01000004.1"/>
</dbReference>
<evidence type="ECO:0000313" key="2">
    <source>
        <dbReference type="Proteomes" id="UP000682111"/>
    </source>
</evidence>
<organism evidence="1 2">
    <name type="scientific">Robertmurraya siralis</name>
    <dbReference type="NCBI Taxonomy" id="77777"/>
    <lineage>
        <taxon>Bacteria</taxon>
        <taxon>Bacillati</taxon>
        <taxon>Bacillota</taxon>
        <taxon>Bacilli</taxon>
        <taxon>Bacillales</taxon>
        <taxon>Bacillaceae</taxon>
        <taxon>Robertmurraya</taxon>
    </lineage>
</organism>
<reference evidence="1" key="1">
    <citation type="submission" date="2021-03" db="EMBL/GenBank/DDBJ databases">
        <title>Antimicrobial resistance genes in bacteria isolated from Japanese honey, and their potential for conferring macrolide and lincosamide resistance in the American foulbrood pathogen Paenibacillus larvae.</title>
        <authorList>
            <person name="Okamoto M."/>
            <person name="Kumagai M."/>
            <person name="Kanamori H."/>
            <person name="Takamatsu D."/>
        </authorList>
    </citation>
    <scope>NUCLEOTIDE SEQUENCE</scope>
    <source>
        <strain evidence="1">J27TS8</strain>
    </source>
</reference>